<accession>X0ZWG4</accession>
<comment type="caution">
    <text evidence="2">The sequence shown here is derived from an EMBL/GenBank/DDBJ whole genome shotgun (WGS) entry which is preliminary data.</text>
</comment>
<dbReference type="EMBL" id="BART01001226">
    <property type="protein sequence ID" value="GAG64823.1"/>
    <property type="molecule type" value="Genomic_DNA"/>
</dbReference>
<sequence>MDSPEFDIYPLIAHGMGPDLHWFPEEVPLSELAATMVAMANTAGGTLFLGIQPRSGQIQGVKDIPPALDRVFQACLMADPTLVLPVPKVLNAAETEVIQIMVPQGLPRVYSLEGRYYYRQGKQTSP</sequence>
<name>X0ZWG4_9ZZZZ</name>
<dbReference type="InterPro" id="IPR038461">
    <property type="entry name" value="Schlafen_AlbA_2_dom_sf"/>
</dbReference>
<dbReference type="AlphaFoldDB" id="X0ZWG4"/>
<reference evidence="2" key="1">
    <citation type="journal article" date="2014" name="Front. Microbiol.">
        <title>High frequency of phylogenetically diverse reductive dehalogenase-homologous genes in deep subseafloor sedimentary metagenomes.</title>
        <authorList>
            <person name="Kawai M."/>
            <person name="Futagami T."/>
            <person name="Toyoda A."/>
            <person name="Takaki Y."/>
            <person name="Nishi S."/>
            <person name="Hori S."/>
            <person name="Arai W."/>
            <person name="Tsubouchi T."/>
            <person name="Morono Y."/>
            <person name="Uchiyama I."/>
            <person name="Ito T."/>
            <person name="Fujiyama A."/>
            <person name="Inagaki F."/>
            <person name="Takami H."/>
        </authorList>
    </citation>
    <scope>NUCLEOTIDE SEQUENCE</scope>
    <source>
        <strain evidence="2">Expedition CK06-06</strain>
    </source>
</reference>
<organism evidence="2">
    <name type="scientific">marine sediment metagenome</name>
    <dbReference type="NCBI Taxonomy" id="412755"/>
    <lineage>
        <taxon>unclassified sequences</taxon>
        <taxon>metagenomes</taxon>
        <taxon>ecological metagenomes</taxon>
    </lineage>
</organism>
<gene>
    <name evidence="2" type="ORF">S01H4_04536</name>
</gene>
<evidence type="ECO:0000259" key="1">
    <source>
        <dbReference type="Pfam" id="PF04326"/>
    </source>
</evidence>
<feature type="non-terminal residue" evidence="2">
    <location>
        <position position="126"/>
    </location>
</feature>
<dbReference type="Pfam" id="PF04326">
    <property type="entry name" value="SLFN_AlbA_2"/>
    <property type="match status" value="1"/>
</dbReference>
<dbReference type="Gene3D" id="3.30.950.30">
    <property type="entry name" value="Schlafen, AAA domain"/>
    <property type="match status" value="1"/>
</dbReference>
<feature type="domain" description="Schlafen AlbA-2" evidence="1">
    <location>
        <begin position="32"/>
        <end position="125"/>
    </location>
</feature>
<evidence type="ECO:0000313" key="2">
    <source>
        <dbReference type="EMBL" id="GAG64823.1"/>
    </source>
</evidence>
<protein>
    <recommendedName>
        <fullName evidence="1">Schlafen AlbA-2 domain-containing protein</fullName>
    </recommendedName>
</protein>
<proteinExistence type="predicted"/>
<dbReference type="InterPro" id="IPR007421">
    <property type="entry name" value="Schlafen_AlbA_2_dom"/>
</dbReference>